<dbReference type="AlphaFoldDB" id="A0A1L9QQ01"/>
<dbReference type="InterPro" id="IPR028994">
    <property type="entry name" value="Integrin_alpha_N"/>
</dbReference>
<sequence>MKIPSLLTCGISAVMSSLFVLTPEKVHAVIERAEFRHVQAEVSYDQKEDDFRVLNLRLKLIRDGKIILNQPIPTRSKEFDRPYFRENDPSSWVQDLDGDSEPEIVLTFFTGGAHCCFYSFIYRYDRASQNYTYMTHDWGDGVAIPSLKDLDDDGIIEFYSRDSRFAYAFTSYADSAFPPRIWQYHQDSLREVTTRFPEEIDSSVTQLWESYQTRKETYGDEPSNVRGILAAYLATKHLLEEAEDGWQRIQQVYLHDDRSSFFVDLRIFLRETGYISDARNPISPEAIDLWTDRFFYSVNPQLSERKIRPDETEYVREWNAIQSVMQALLIPHNHNCESGLANSALANSAGLANYDSVSRNGVNLSSKDLDRVADAIFYLRNPEFGDRQIQPGETRLANEWLRIRRGVSRLHPCD</sequence>
<dbReference type="STRING" id="1925591.BI308_15020"/>
<name>A0A1L9QQ01_9CYAN</name>
<accession>A0A1L9QQ01</accession>
<evidence type="ECO:0000313" key="1">
    <source>
        <dbReference type="EMBL" id="OJJ24743.1"/>
    </source>
</evidence>
<dbReference type="Proteomes" id="UP000183940">
    <property type="component" value="Unassembled WGS sequence"/>
</dbReference>
<gene>
    <name evidence="1" type="ORF">BI308_15020</name>
</gene>
<keyword evidence="2" id="KW-1185">Reference proteome</keyword>
<evidence type="ECO:0000313" key="2">
    <source>
        <dbReference type="Proteomes" id="UP000183940"/>
    </source>
</evidence>
<dbReference type="SUPFAM" id="SSF69318">
    <property type="entry name" value="Integrin alpha N-terminal domain"/>
    <property type="match status" value="1"/>
</dbReference>
<organism evidence="1 2">
    <name type="scientific">Roseofilum reptotaenium AO1-A</name>
    <dbReference type="NCBI Taxonomy" id="1925591"/>
    <lineage>
        <taxon>Bacteria</taxon>
        <taxon>Bacillati</taxon>
        <taxon>Cyanobacteriota</taxon>
        <taxon>Cyanophyceae</taxon>
        <taxon>Desertifilales</taxon>
        <taxon>Desertifilaceae</taxon>
        <taxon>Roseofilum</taxon>
    </lineage>
</organism>
<dbReference type="EMBL" id="MLAW01000026">
    <property type="protein sequence ID" value="OJJ24743.1"/>
    <property type="molecule type" value="Genomic_DNA"/>
</dbReference>
<comment type="caution">
    <text evidence="1">The sequence shown here is derived from an EMBL/GenBank/DDBJ whole genome shotgun (WGS) entry which is preliminary data.</text>
</comment>
<protein>
    <submittedName>
        <fullName evidence="1">Uncharacterized protein</fullName>
    </submittedName>
</protein>
<reference evidence="1" key="1">
    <citation type="submission" date="2016-10" db="EMBL/GenBank/DDBJ databases">
        <title>CRISPR-Cas defence system in Roseofilum reptotaenium: evidence of a bacteriophage-cyanobacterium arms race in the coral black band disease.</title>
        <authorList>
            <person name="Buerger P."/>
            <person name="Wood-Charlson E.M."/>
            <person name="Weynberg K.D."/>
            <person name="Willis B."/>
            <person name="Van Oppen M.J."/>
        </authorList>
    </citation>
    <scope>NUCLEOTIDE SEQUENCE [LARGE SCALE GENOMIC DNA]</scope>
    <source>
        <strain evidence="1">AO1-A</strain>
    </source>
</reference>
<proteinExistence type="predicted"/>